<feature type="compositionally biased region" description="Pro residues" evidence="1">
    <location>
        <begin position="181"/>
        <end position="193"/>
    </location>
</feature>
<evidence type="ECO:0000313" key="3">
    <source>
        <dbReference type="Proteomes" id="UP001369086"/>
    </source>
</evidence>
<gene>
    <name evidence="2" type="ORF">HHUSO_G20493</name>
</gene>
<keyword evidence="3" id="KW-1185">Reference proteome</keyword>
<name>A0ABR0Z055_HUSHU</name>
<protein>
    <submittedName>
        <fullName evidence="2">Uncharacterized protein</fullName>
    </submittedName>
</protein>
<dbReference type="EMBL" id="JAHFZB010000019">
    <property type="protein sequence ID" value="KAK6478215.1"/>
    <property type="molecule type" value="Genomic_DNA"/>
</dbReference>
<dbReference type="Proteomes" id="UP001369086">
    <property type="component" value="Unassembled WGS sequence"/>
</dbReference>
<accession>A0ABR0Z055</accession>
<feature type="region of interest" description="Disordered" evidence="1">
    <location>
        <begin position="174"/>
        <end position="214"/>
    </location>
</feature>
<comment type="caution">
    <text evidence="2">The sequence shown here is derived from an EMBL/GenBank/DDBJ whole genome shotgun (WGS) entry which is preliminary data.</text>
</comment>
<proteinExistence type="predicted"/>
<organism evidence="2 3">
    <name type="scientific">Huso huso</name>
    <name type="common">Beluga</name>
    <name type="synonym">Acipenser huso</name>
    <dbReference type="NCBI Taxonomy" id="61971"/>
    <lineage>
        <taxon>Eukaryota</taxon>
        <taxon>Metazoa</taxon>
        <taxon>Chordata</taxon>
        <taxon>Craniata</taxon>
        <taxon>Vertebrata</taxon>
        <taxon>Euteleostomi</taxon>
        <taxon>Actinopterygii</taxon>
        <taxon>Chondrostei</taxon>
        <taxon>Acipenseriformes</taxon>
        <taxon>Acipenseridae</taxon>
        <taxon>Huso</taxon>
    </lineage>
</organism>
<reference evidence="2 3" key="1">
    <citation type="submission" date="2021-05" db="EMBL/GenBank/DDBJ databases">
        <authorList>
            <person name="Zahm M."/>
            <person name="Klopp C."/>
            <person name="Cabau C."/>
            <person name="Kuhl H."/>
            <person name="Suciu R."/>
            <person name="Ciorpac M."/>
            <person name="Holostenco D."/>
            <person name="Gessner J."/>
            <person name="Wuertz S."/>
            <person name="Hohne C."/>
            <person name="Stock M."/>
            <person name="Gislard M."/>
            <person name="Lluch J."/>
            <person name="Milhes M."/>
            <person name="Lampietro C."/>
            <person name="Lopez Roques C."/>
            <person name="Donnadieu C."/>
            <person name="Du K."/>
            <person name="Schartl M."/>
            <person name="Guiguen Y."/>
        </authorList>
    </citation>
    <scope>NUCLEOTIDE SEQUENCE [LARGE SCALE GENOMIC DNA]</scope>
    <source>
        <strain evidence="2">Hh-F2</strain>
        <tissue evidence="2">Blood</tissue>
    </source>
</reference>
<sequence length="228" mass="25225">MTNIIGLGTETSYRNYGRRVETAAGLGASLADIPPPSPAQRMGIAVCSWNFVQRCVLNSGKMKAAVALLLLATLCAAVKRKRQQSEWDYRVDAEKVSLKGCANLTTVLDNWKFAIMTQVKDLLLHDHHTVLPDYGRIQPLSEALGDLFKEFNALKERLGELTTKFDGIEGFVDEMRAGRGPSPPRQERPPQPNPEALVPAAEGPRQGPKSWKRVVVRRLKKPVETPEA</sequence>
<evidence type="ECO:0000313" key="2">
    <source>
        <dbReference type="EMBL" id="KAK6478215.1"/>
    </source>
</evidence>
<dbReference type="PANTHER" id="PTHR41693">
    <property type="entry name" value="HEME-BINDING PROTEIN 1"/>
    <property type="match status" value="1"/>
</dbReference>
<dbReference type="PANTHER" id="PTHR41693:SF2">
    <property type="entry name" value="BIOGENESIS OF LYSOSOME-RELATED ORGANELLES COMPLEX 1 SUBUNIT 2"/>
    <property type="match status" value="1"/>
</dbReference>
<evidence type="ECO:0000256" key="1">
    <source>
        <dbReference type="SAM" id="MobiDB-lite"/>
    </source>
</evidence>